<feature type="transmembrane region" description="Helical" evidence="7">
    <location>
        <begin position="21"/>
        <end position="45"/>
    </location>
</feature>
<evidence type="ECO:0000256" key="2">
    <source>
        <dbReference type="ARBA" id="ARBA00022475"/>
    </source>
</evidence>
<evidence type="ECO:0000256" key="7">
    <source>
        <dbReference type="SAM" id="Phobius"/>
    </source>
</evidence>
<dbReference type="GO" id="GO:0005886">
    <property type="term" value="C:plasma membrane"/>
    <property type="evidence" value="ECO:0007669"/>
    <property type="project" value="UniProtKB-SubCell"/>
</dbReference>
<reference evidence="11" key="1">
    <citation type="submission" date="2017-09" db="EMBL/GenBank/DDBJ databases">
        <title>Depth-based differentiation of microbial function through sediment-hosted aquifers and enrichment of novel symbionts in the deep terrestrial subsurface.</title>
        <authorList>
            <person name="Probst A.J."/>
            <person name="Ladd B."/>
            <person name="Jarett J.K."/>
            <person name="Geller-Mcgrath D.E."/>
            <person name="Sieber C.M.K."/>
            <person name="Emerson J.B."/>
            <person name="Anantharaman K."/>
            <person name="Thomas B.C."/>
            <person name="Malmstrom R."/>
            <person name="Stieglmeier M."/>
            <person name="Klingl A."/>
            <person name="Woyke T."/>
            <person name="Ryan C.M."/>
            <person name="Banfield J.F."/>
        </authorList>
    </citation>
    <scope>NUCLEOTIDE SEQUENCE [LARGE SCALE GENOMIC DNA]</scope>
</reference>
<accession>A0A2M7QS90</accession>
<evidence type="ECO:0000259" key="9">
    <source>
        <dbReference type="Pfam" id="PF12704"/>
    </source>
</evidence>
<dbReference type="Proteomes" id="UP000229481">
    <property type="component" value="Unassembled WGS sequence"/>
</dbReference>
<proteinExistence type="inferred from homology"/>
<dbReference type="InterPro" id="IPR050250">
    <property type="entry name" value="Macrolide_Exporter_MacB"/>
</dbReference>
<comment type="similarity">
    <text evidence="6">Belongs to the ABC-4 integral membrane protein family.</text>
</comment>
<evidence type="ECO:0000313" key="10">
    <source>
        <dbReference type="EMBL" id="PIY75149.1"/>
    </source>
</evidence>
<feature type="domain" description="MacB-like periplasmic core" evidence="9">
    <location>
        <begin position="21"/>
        <end position="238"/>
    </location>
</feature>
<evidence type="ECO:0000256" key="4">
    <source>
        <dbReference type="ARBA" id="ARBA00022989"/>
    </source>
</evidence>
<feature type="transmembrane region" description="Helical" evidence="7">
    <location>
        <begin position="367"/>
        <end position="386"/>
    </location>
</feature>
<evidence type="ECO:0000256" key="3">
    <source>
        <dbReference type="ARBA" id="ARBA00022692"/>
    </source>
</evidence>
<dbReference type="Pfam" id="PF02687">
    <property type="entry name" value="FtsX"/>
    <property type="match status" value="1"/>
</dbReference>
<keyword evidence="5 7" id="KW-0472">Membrane</keyword>
<dbReference type="PANTHER" id="PTHR30572:SF4">
    <property type="entry name" value="ABC TRANSPORTER PERMEASE YTRF"/>
    <property type="match status" value="1"/>
</dbReference>
<organism evidence="10 11">
    <name type="scientific">Candidatus Portnoybacteria bacterium CG_4_10_14_0_8_um_filter_40_50</name>
    <dbReference type="NCBI Taxonomy" id="1974800"/>
    <lineage>
        <taxon>Bacteria</taxon>
        <taxon>Candidatus Portnoyibacteriota</taxon>
    </lineage>
</organism>
<dbReference type="InterPro" id="IPR025857">
    <property type="entry name" value="MacB_PCD"/>
</dbReference>
<gene>
    <name evidence="10" type="ORF">COY85_01135</name>
</gene>
<dbReference type="PANTHER" id="PTHR30572">
    <property type="entry name" value="MEMBRANE COMPONENT OF TRANSPORTER-RELATED"/>
    <property type="match status" value="1"/>
</dbReference>
<evidence type="ECO:0000256" key="6">
    <source>
        <dbReference type="ARBA" id="ARBA00038076"/>
    </source>
</evidence>
<keyword evidence="3 7" id="KW-0812">Transmembrane</keyword>
<evidence type="ECO:0000256" key="1">
    <source>
        <dbReference type="ARBA" id="ARBA00004651"/>
    </source>
</evidence>
<comment type="subcellular location">
    <subcellularLocation>
        <location evidence="1">Cell membrane</location>
        <topology evidence="1">Multi-pass membrane protein</topology>
    </subcellularLocation>
</comment>
<dbReference type="AlphaFoldDB" id="A0A2M7QS90"/>
<dbReference type="InterPro" id="IPR003838">
    <property type="entry name" value="ABC3_permease_C"/>
</dbReference>
<feature type="domain" description="ABC3 transporter permease C-terminal" evidence="8">
    <location>
        <begin position="287"/>
        <end position="397"/>
    </location>
</feature>
<evidence type="ECO:0000313" key="11">
    <source>
        <dbReference type="Proteomes" id="UP000229481"/>
    </source>
</evidence>
<evidence type="ECO:0000256" key="5">
    <source>
        <dbReference type="ARBA" id="ARBA00023136"/>
    </source>
</evidence>
<keyword evidence="2" id="KW-1003">Cell membrane</keyword>
<comment type="caution">
    <text evidence="10">The sequence shown here is derived from an EMBL/GenBank/DDBJ whole genome shotgun (WGS) entry which is preliminary data.</text>
</comment>
<name>A0A2M7QS90_9BACT</name>
<feature type="transmembrane region" description="Helical" evidence="7">
    <location>
        <begin position="280"/>
        <end position="305"/>
    </location>
</feature>
<evidence type="ECO:0000259" key="8">
    <source>
        <dbReference type="Pfam" id="PF02687"/>
    </source>
</evidence>
<keyword evidence="4 7" id="KW-1133">Transmembrane helix</keyword>
<dbReference type="EMBL" id="PFLK01000023">
    <property type="protein sequence ID" value="PIY75149.1"/>
    <property type="molecule type" value="Genomic_DNA"/>
</dbReference>
<protein>
    <submittedName>
        <fullName evidence="10">Uncharacterized protein</fullName>
    </submittedName>
</protein>
<dbReference type="Pfam" id="PF12704">
    <property type="entry name" value="MacB_PCD"/>
    <property type="match status" value="1"/>
</dbReference>
<dbReference type="GO" id="GO:0022857">
    <property type="term" value="F:transmembrane transporter activity"/>
    <property type="evidence" value="ECO:0007669"/>
    <property type="project" value="TreeGrafter"/>
</dbReference>
<feature type="transmembrane region" description="Helical" evidence="7">
    <location>
        <begin position="326"/>
        <end position="355"/>
    </location>
</feature>
<sequence>MPIKQLIRVAIKSLQTNKSRSLLTALGVIIGVASVILLVSVGSGLKDYITNQMQDMGSNLIMVMPGEIDLDKMGVGGGAMSSAFSSMASSKLELDDMEEIEKIPQIEDVTAMVMASSPVRYKGESKIAQVIGTTENYVNIRKSDFEKGSFFTKSEVNSGRKVAVLGYKVAEDLFGEENPIGEKVKLGEYRYQIMGVMEEKGGQGSMSPDDKVFVPITTAQRQFDQDNISLIFAQVRSSGEVSLTVPLVEEVLKRRLDEEDFTVLDQKEILSTVSSILDTLTIALGGIAAISLLVGGIGIMNIMLVSVTERTQEIGLRKALGATPEVILTQFLVEAVFLSVGGGIVGIILGGGGAFLLNRFMPTTVTLWSVVLAFIVSATVGIVFGITPARRASQLSPIEALRYE</sequence>